<protein>
    <submittedName>
        <fullName evidence="1">Uncharacterized protein</fullName>
    </submittedName>
</protein>
<dbReference type="RefSeq" id="WP_311869722.1">
    <property type="nucleotide sequence ID" value="NZ_JARQBZ010000009.1"/>
</dbReference>
<reference evidence="1" key="1">
    <citation type="submission" date="2023-03" db="EMBL/GenBank/DDBJ databases">
        <authorList>
            <person name="Shen W."/>
            <person name="Cai J."/>
        </authorList>
    </citation>
    <scope>NUCLEOTIDE SEQUENCE</scope>
    <source>
        <strain evidence="1">P96-3</strain>
    </source>
</reference>
<evidence type="ECO:0000313" key="2">
    <source>
        <dbReference type="Proteomes" id="UP001268577"/>
    </source>
</evidence>
<dbReference type="Proteomes" id="UP001268577">
    <property type="component" value="Unassembled WGS sequence"/>
</dbReference>
<organism evidence="1 2">
    <name type="scientific">Vagococcus carniphilus</name>
    <dbReference type="NCBI Taxonomy" id="218144"/>
    <lineage>
        <taxon>Bacteria</taxon>
        <taxon>Bacillati</taxon>
        <taxon>Bacillota</taxon>
        <taxon>Bacilli</taxon>
        <taxon>Lactobacillales</taxon>
        <taxon>Enterococcaceae</taxon>
        <taxon>Vagococcus</taxon>
    </lineage>
</organism>
<comment type="caution">
    <text evidence="1">The sequence shown here is derived from an EMBL/GenBank/DDBJ whole genome shotgun (WGS) entry which is preliminary data.</text>
</comment>
<dbReference type="AlphaFoldDB" id="A0AAW8U2E1"/>
<name>A0AAW8U2E1_9ENTE</name>
<gene>
    <name evidence="1" type="ORF">P7H70_06590</name>
</gene>
<dbReference type="EMBL" id="JARQBZ010000009">
    <property type="protein sequence ID" value="MDT2833720.1"/>
    <property type="molecule type" value="Genomic_DNA"/>
</dbReference>
<proteinExistence type="predicted"/>
<accession>A0AAW8U2E1</accession>
<evidence type="ECO:0000313" key="1">
    <source>
        <dbReference type="EMBL" id="MDT2833720.1"/>
    </source>
</evidence>
<sequence>MKNKPEVTKEELLAELDSIKNRMEDYDWEYRFSRFQERLTNEKEEVVKIIEEIKTTN</sequence>